<dbReference type="STRING" id="1522189.A0A316VNV5"/>
<reference evidence="3 4" key="1">
    <citation type="journal article" date="2018" name="Mol. Biol. Evol.">
        <title>Broad Genomic Sampling Reveals a Smut Pathogenic Ancestry of the Fungal Clade Ustilaginomycotina.</title>
        <authorList>
            <person name="Kijpornyongpan T."/>
            <person name="Mondo S.J."/>
            <person name="Barry K."/>
            <person name="Sandor L."/>
            <person name="Lee J."/>
            <person name="Lipzen A."/>
            <person name="Pangilinan J."/>
            <person name="LaButti K."/>
            <person name="Hainaut M."/>
            <person name="Henrissat B."/>
            <person name="Grigoriev I.V."/>
            <person name="Spatafora J.W."/>
            <person name="Aime M.C."/>
        </authorList>
    </citation>
    <scope>NUCLEOTIDE SEQUENCE [LARGE SCALE GENOMIC DNA]</scope>
    <source>
        <strain evidence="3 4">MCA 4658</strain>
    </source>
</reference>
<proteinExistence type="predicted"/>
<dbReference type="Proteomes" id="UP000245783">
    <property type="component" value="Unassembled WGS sequence"/>
</dbReference>
<dbReference type="AlphaFoldDB" id="A0A316VNV5"/>
<dbReference type="RefSeq" id="XP_025366479.1">
    <property type="nucleotide sequence ID" value="XM_025517218.1"/>
</dbReference>
<evidence type="ECO:0008006" key="5">
    <source>
        <dbReference type="Google" id="ProtNLM"/>
    </source>
</evidence>
<accession>A0A316VNV5</accession>
<name>A0A316VNV5_9BASI</name>
<evidence type="ECO:0000256" key="1">
    <source>
        <dbReference type="SAM" id="MobiDB-lite"/>
    </source>
</evidence>
<keyword evidence="4" id="KW-1185">Reference proteome</keyword>
<evidence type="ECO:0000256" key="2">
    <source>
        <dbReference type="SAM" id="SignalP"/>
    </source>
</evidence>
<dbReference type="InParanoid" id="A0A316VNV5"/>
<gene>
    <name evidence="3" type="ORF">IE81DRAFT_369194</name>
</gene>
<feature type="region of interest" description="Disordered" evidence="1">
    <location>
        <begin position="163"/>
        <end position="195"/>
    </location>
</feature>
<protein>
    <recommendedName>
        <fullName evidence="5">Apple domain-containing protein</fullName>
    </recommendedName>
</protein>
<evidence type="ECO:0000313" key="4">
    <source>
        <dbReference type="Proteomes" id="UP000245783"/>
    </source>
</evidence>
<feature type="signal peptide" evidence="2">
    <location>
        <begin position="1"/>
        <end position="23"/>
    </location>
</feature>
<dbReference type="EMBL" id="KZ819477">
    <property type="protein sequence ID" value="PWN39319.1"/>
    <property type="molecule type" value="Genomic_DNA"/>
</dbReference>
<feature type="chain" id="PRO_5016410807" description="Apple domain-containing protein" evidence="2">
    <location>
        <begin position="24"/>
        <end position="441"/>
    </location>
</feature>
<dbReference type="GeneID" id="37039088"/>
<keyword evidence="2" id="KW-0732">Signal</keyword>
<evidence type="ECO:0000313" key="3">
    <source>
        <dbReference type="EMBL" id="PWN39319.1"/>
    </source>
</evidence>
<sequence>MHFQHVAQLAVLAILGLPQLVEARLESQALAPRSIGGKSVNTYTYSQQACYTEYGKKSVKPVPRSTATKYSVTVGFPIYETVKPTITVTPATSTNTATSTTTFTVLTTAVDKTDTATQTDTVTTTTTITTTSTTQTQLPEVTTTTTVYTTTTVAAPAGFTPVRDDSSLQGRTVARRDSVEPEAGSANVARSSSGTSRIELQNQLLARAKADVYSVAKDKDGKLVNLCNGKKTYPSKVACKKAVEKVAVTTYTVAGKKTVTRSAPTPIATTTTLQSVTSTSTVQPAAATTTVTTTTTSTRSVTTTATTTETLAAATKTETEQAPQFTAYEACEMPRNYVSSVDGLAIQDFRAKTPLGSKDSFSAKECCISCVTDWRCGAWLYKPSQILCQHYGEARPRRCDVGLNVAIFAGGAGPGEGYTVGNGHCGYAKYNAPGDTSGFRN</sequence>
<organism evidence="3 4">
    <name type="scientific">Ceraceosorus guamensis</name>
    <dbReference type="NCBI Taxonomy" id="1522189"/>
    <lineage>
        <taxon>Eukaryota</taxon>
        <taxon>Fungi</taxon>
        <taxon>Dikarya</taxon>
        <taxon>Basidiomycota</taxon>
        <taxon>Ustilaginomycotina</taxon>
        <taxon>Exobasidiomycetes</taxon>
        <taxon>Ceraceosorales</taxon>
        <taxon>Ceraceosoraceae</taxon>
        <taxon>Ceraceosorus</taxon>
    </lineage>
</organism>